<name>A0A382IXT9_9ZZZZ</name>
<dbReference type="AlphaFoldDB" id="A0A382IXT9"/>
<gene>
    <name evidence="1" type="ORF">METZ01_LOCUS257069</name>
</gene>
<evidence type="ECO:0000313" key="1">
    <source>
        <dbReference type="EMBL" id="SVC04215.1"/>
    </source>
</evidence>
<organism evidence="1">
    <name type="scientific">marine metagenome</name>
    <dbReference type="NCBI Taxonomy" id="408172"/>
    <lineage>
        <taxon>unclassified sequences</taxon>
        <taxon>metagenomes</taxon>
        <taxon>ecological metagenomes</taxon>
    </lineage>
</organism>
<reference evidence="1" key="1">
    <citation type="submission" date="2018-05" db="EMBL/GenBank/DDBJ databases">
        <authorList>
            <person name="Lanie J.A."/>
            <person name="Ng W.-L."/>
            <person name="Kazmierczak K.M."/>
            <person name="Andrzejewski T.M."/>
            <person name="Davidsen T.M."/>
            <person name="Wayne K.J."/>
            <person name="Tettelin H."/>
            <person name="Glass J.I."/>
            <person name="Rusch D."/>
            <person name="Podicherti R."/>
            <person name="Tsui H.-C.T."/>
            <person name="Winkler M.E."/>
        </authorList>
    </citation>
    <scope>NUCLEOTIDE SEQUENCE</scope>
</reference>
<proteinExistence type="predicted"/>
<dbReference type="EMBL" id="UINC01070229">
    <property type="protein sequence ID" value="SVC04215.1"/>
    <property type="molecule type" value="Genomic_DNA"/>
</dbReference>
<accession>A0A382IXT9</accession>
<sequence>MVEAATAKPKADPVSLASLMTPSKTVQIDFPGRDGFEVSICYLAREELLKLRKRCLSTKFNRKTHQPEESLDEDKFLKEYTKAVIKGWTGLKFSYLEEFLLVDISDYAPDDLLPHTQDNAELLMRNSNDFDTWVTDVVGDLENFIGNK</sequence>
<protein>
    <submittedName>
        <fullName evidence="1">Uncharacterized protein</fullName>
    </submittedName>
</protein>